<organism evidence="2 3">
    <name type="scientific">Hyalangium rubrum</name>
    <dbReference type="NCBI Taxonomy" id="3103134"/>
    <lineage>
        <taxon>Bacteria</taxon>
        <taxon>Pseudomonadati</taxon>
        <taxon>Myxococcota</taxon>
        <taxon>Myxococcia</taxon>
        <taxon>Myxococcales</taxon>
        <taxon>Cystobacterineae</taxon>
        <taxon>Archangiaceae</taxon>
        <taxon>Hyalangium</taxon>
    </lineage>
</organism>
<name>A0ABU5H314_9BACT</name>
<evidence type="ECO:0000313" key="2">
    <source>
        <dbReference type="EMBL" id="MDY7227839.1"/>
    </source>
</evidence>
<evidence type="ECO:0000313" key="3">
    <source>
        <dbReference type="Proteomes" id="UP001291309"/>
    </source>
</evidence>
<keyword evidence="3" id="KW-1185">Reference proteome</keyword>
<dbReference type="RefSeq" id="WP_321546569.1">
    <property type="nucleotide sequence ID" value="NZ_JAXIVS010000005.1"/>
</dbReference>
<proteinExistence type="predicted"/>
<feature type="compositionally biased region" description="Low complexity" evidence="1">
    <location>
        <begin position="102"/>
        <end position="116"/>
    </location>
</feature>
<gene>
    <name evidence="2" type="ORF">SYV04_15595</name>
</gene>
<dbReference type="Proteomes" id="UP001291309">
    <property type="component" value="Unassembled WGS sequence"/>
</dbReference>
<dbReference type="EMBL" id="JAXIVS010000005">
    <property type="protein sequence ID" value="MDY7227839.1"/>
    <property type="molecule type" value="Genomic_DNA"/>
</dbReference>
<evidence type="ECO:0000256" key="1">
    <source>
        <dbReference type="SAM" id="MobiDB-lite"/>
    </source>
</evidence>
<sequence length="358" mass="38993">MSRRSQLPLMLLASVLLHAVAIFVLSRGWFTEPEQRTVPPSALELEIVYASPSPATQPLAEPEVQPPPRTSAKPPSKVTRQPQPATVARAQEDAVAPESVKAPAPVAATPQQQDAPRAAPRLTLLPKDLPGGVPVMEEPPSRGHIVRNRPEELPDPQAVAEYQAEEAKARIDGWAADTLAAARADRGATTPYFRQLQRSFSQQLVDPPPPNAEVIGARMAREQVEAVQRFGKTGSPVVAPEKRDHLLEQRNRLQAAVEAGRAANMYMVDVTAPILALAAVVEVWQEPDGKLRDLKVLKSSGDPTFDVWALSRLRNALAKTSAPPDAGVGIHDDGIRSRWRLEEYLGNPRVQIHLIGVY</sequence>
<reference evidence="2 3" key="1">
    <citation type="submission" date="2023-12" db="EMBL/GenBank/DDBJ databases">
        <title>the genome sequence of Hyalangium sp. s54d21.</title>
        <authorList>
            <person name="Zhang X."/>
        </authorList>
    </citation>
    <scope>NUCLEOTIDE SEQUENCE [LARGE SCALE GENOMIC DNA]</scope>
    <source>
        <strain evidence="3">s54d21</strain>
    </source>
</reference>
<protein>
    <submittedName>
        <fullName evidence="2">Ferrichrome ABC transporter substrate-binding protein</fullName>
    </submittedName>
</protein>
<dbReference type="Gene3D" id="3.30.1150.10">
    <property type="match status" value="1"/>
</dbReference>
<feature type="region of interest" description="Disordered" evidence="1">
    <location>
        <begin position="54"/>
        <end position="149"/>
    </location>
</feature>
<comment type="caution">
    <text evidence="2">The sequence shown here is derived from an EMBL/GenBank/DDBJ whole genome shotgun (WGS) entry which is preliminary data.</text>
</comment>
<accession>A0ABU5H314</accession>